<evidence type="ECO:0000313" key="4">
    <source>
        <dbReference type="Proteomes" id="UP001524502"/>
    </source>
</evidence>
<evidence type="ECO:0000313" key="3">
    <source>
        <dbReference type="EMBL" id="MCQ4637746.1"/>
    </source>
</evidence>
<dbReference type="CDD" id="cd00093">
    <property type="entry name" value="HTH_XRE"/>
    <property type="match status" value="1"/>
</dbReference>
<dbReference type="SMART" id="SM00530">
    <property type="entry name" value="HTH_XRE"/>
    <property type="match status" value="1"/>
</dbReference>
<name>A0ABT1RRB9_9FIRM</name>
<dbReference type="InterPro" id="IPR010982">
    <property type="entry name" value="Lambda_DNA-bd_dom_sf"/>
</dbReference>
<dbReference type="PROSITE" id="PS50943">
    <property type="entry name" value="HTH_CROC1"/>
    <property type="match status" value="1"/>
</dbReference>
<dbReference type="Proteomes" id="UP001524502">
    <property type="component" value="Unassembled WGS sequence"/>
</dbReference>
<organism evidence="3 4">
    <name type="scientific">Anaerovorax odorimutans</name>
    <dbReference type="NCBI Taxonomy" id="109327"/>
    <lineage>
        <taxon>Bacteria</taxon>
        <taxon>Bacillati</taxon>
        <taxon>Bacillota</taxon>
        <taxon>Clostridia</taxon>
        <taxon>Peptostreptococcales</taxon>
        <taxon>Anaerovoracaceae</taxon>
        <taxon>Anaerovorax</taxon>
    </lineage>
</organism>
<comment type="caution">
    <text evidence="3">The sequence shown here is derived from an EMBL/GenBank/DDBJ whole genome shotgun (WGS) entry which is preliminary data.</text>
</comment>
<evidence type="ECO:0000259" key="2">
    <source>
        <dbReference type="PROSITE" id="PS50943"/>
    </source>
</evidence>
<dbReference type="RefSeq" id="WP_256132929.1">
    <property type="nucleotide sequence ID" value="NZ_JANFXK010000016.1"/>
</dbReference>
<sequence length="347" mass="39345">MKLQEIIKAKRLEQNLTQEQVAHCLGVSAPAVNKWEKGVSYPDISLLSPLARLLGTDLNTLLSFQENLTEKEIQAFTAELTEQVMKGDYEAGFRRAMEKIAQYPACTPLLFYTAVTLEGALICLPDEERQPYKNELEQLYARAAQGTDPQISYQAKLMLAGRCMERKEYEQAEALLSQLPDMSMDADYMRAGLYVEQQEFSRAAEILELKIAGSAQELETAILMMVKIAAAEEDKGLLSRLTALSEKTAEFYDLWDIFPRLTEFQTAAILKDIPRCMDALKNLLLAMRRPWGISQSPLYKHIKNNEKGYAYSEQMISGFVAGLRTDPDLEFLRKEPEFQGIIKAFQL</sequence>
<reference evidence="3 4" key="1">
    <citation type="submission" date="2022-06" db="EMBL/GenBank/DDBJ databases">
        <title>Isolation of gut microbiota from human fecal samples.</title>
        <authorList>
            <person name="Pamer E.G."/>
            <person name="Barat B."/>
            <person name="Waligurski E."/>
            <person name="Medina S."/>
            <person name="Paddock L."/>
            <person name="Mostad J."/>
        </authorList>
    </citation>
    <scope>NUCLEOTIDE SEQUENCE [LARGE SCALE GENOMIC DNA]</scope>
    <source>
        <strain evidence="3 4">SL.3.17</strain>
    </source>
</reference>
<proteinExistence type="predicted"/>
<dbReference type="PANTHER" id="PTHR46558:SF11">
    <property type="entry name" value="HTH-TYPE TRANSCRIPTIONAL REGULATOR XRE"/>
    <property type="match status" value="1"/>
</dbReference>
<keyword evidence="1" id="KW-0238">DNA-binding</keyword>
<dbReference type="EMBL" id="JANFXK010000016">
    <property type="protein sequence ID" value="MCQ4637746.1"/>
    <property type="molecule type" value="Genomic_DNA"/>
</dbReference>
<dbReference type="Pfam" id="PF01381">
    <property type="entry name" value="HTH_3"/>
    <property type="match status" value="1"/>
</dbReference>
<dbReference type="PANTHER" id="PTHR46558">
    <property type="entry name" value="TRACRIPTIONAL REGULATORY PROTEIN-RELATED-RELATED"/>
    <property type="match status" value="1"/>
</dbReference>
<gene>
    <name evidence="3" type="ORF">NE619_13510</name>
</gene>
<dbReference type="SUPFAM" id="SSF47413">
    <property type="entry name" value="lambda repressor-like DNA-binding domains"/>
    <property type="match status" value="1"/>
</dbReference>
<feature type="domain" description="HTH cro/C1-type" evidence="2">
    <location>
        <begin position="7"/>
        <end position="61"/>
    </location>
</feature>
<accession>A0ABT1RRB9</accession>
<protein>
    <submittedName>
        <fullName evidence="3">Helix-turn-helix domain-containing protein</fullName>
    </submittedName>
</protein>
<evidence type="ECO:0000256" key="1">
    <source>
        <dbReference type="ARBA" id="ARBA00023125"/>
    </source>
</evidence>
<keyword evidence="4" id="KW-1185">Reference proteome</keyword>
<dbReference type="InterPro" id="IPR001387">
    <property type="entry name" value="Cro/C1-type_HTH"/>
</dbReference>
<dbReference type="Gene3D" id="1.10.260.40">
    <property type="entry name" value="lambda repressor-like DNA-binding domains"/>
    <property type="match status" value="1"/>
</dbReference>